<accession>A0A383RKN7</accession>
<dbReference type="AlphaFoldDB" id="A0A383RKN7"/>
<gene>
    <name evidence="1" type="ORF">PBLR_15671</name>
</gene>
<proteinExistence type="predicted"/>
<evidence type="ECO:0000313" key="2">
    <source>
        <dbReference type="Proteomes" id="UP000304148"/>
    </source>
</evidence>
<dbReference type="Proteomes" id="UP000304148">
    <property type="component" value="Chromosome"/>
</dbReference>
<sequence>MMTFIILHIEGSSINEKEMVIHRNVYGVSSINDGSIGTGGGGEYAVASG</sequence>
<protein>
    <submittedName>
        <fullName evidence="1">Uncharacterized protein</fullName>
    </submittedName>
</protein>
<organism evidence="1 2">
    <name type="scientific">Paenibacillus alvei</name>
    <name type="common">Bacillus alvei</name>
    <dbReference type="NCBI Taxonomy" id="44250"/>
    <lineage>
        <taxon>Bacteria</taxon>
        <taxon>Bacillati</taxon>
        <taxon>Bacillota</taxon>
        <taxon>Bacilli</taxon>
        <taxon>Bacillales</taxon>
        <taxon>Paenibacillaceae</taxon>
        <taxon>Paenibacillus</taxon>
    </lineage>
</organism>
<reference evidence="2" key="1">
    <citation type="submission" date="2018-08" db="EMBL/GenBank/DDBJ databases">
        <authorList>
            <person name="Chevrot R."/>
        </authorList>
    </citation>
    <scope>NUCLEOTIDE SEQUENCE [LARGE SCALE GENOMIC DNA]</scope>
</reference>
<evidence type="ECO:0000313" key="1">
    <source>
        <dbReference type="EMBL" id="SYX87241.1"/>
    </source>
</evidence>
<name>A0A383RKN7_PAEAL</name>
<dbReference type="EMBL" id="LS992241">
    <property type="protein sequence ID" value="SYX87241.1"/>
    <property type="molecule type" value="Genomic_DNA"/>
</dbReference>